<dbReference type="AlphaFoldDB" id="A0A2W5R7E5"/>
<evidence type="ECO:0000313" key="2">
    <source>
        <dbReference type="Proteomes" id="UP000248887"/>
    </source>
</evidence>
<gene>
    <name evidence="1" type="ORF">DI549_00610</name>
</gene>
<protein>
    <recommendedName>
        <fullName evidence="3">Methyltransferase FkbM domain-containing protein</fullName>
    </recommendedName>
</protein>
<accession>A0A2W5R7E5</accession>
<proteinExistence type="predicted"/>
<dbReference type="EMBL" id="QFQD01000001">
    <property type="protein sequence ID" value="PZQ86018.1"/>
    <property type="molecule type" value="Genomic_DNA"/>
</dbReference>
<evidence type="ECO:0008006" key="3">
    <source>
        <dbReference type="Google" id="ProtNLM"/>
    </source>
</evidence>
<name>A0A2W5R7E5_ANCNO</name>
<comment type="caution">
    <text evidence="1">The sequence shown here is derived from an EMBL/GenBank/DDBJ whole genome shotgun (WGS) entry which is preliminary data.</text>
</comment>
<evidence type="ECO:0000313" key="1">
    <source>
        <dbReference type="EMBL" id="PZQ86018.1"/>
    </source>
</evidence>
<reference evidence="1 2" key="1">
    <citation type="submission" date="2017-08" db="EMBL/GenBank/DDBJ databases">
        <title>Infants hospitalized years apart are colonized by the same room-sourced microbial strains.</title>
        <authorList>
            <person name="Brooks B."/>
            <person name="Olm M.R."/>
            <person name="Firek B.A."/>
            <person name="Baker R."/>
            <person name="Thomas B.C."/>
            <person name="Morowitz M.J."/>
            <person name="Banfield J.F."/>
        </authorList>
    </citation>
    <scope>NUCLEOTIDE SEQUENCE [LARGE SCALE GENOMIC DNA]</scope>
    <source>
        <strain evidence="1">S2_005_001_R2_27</strain>
    </source>
</reference>
<dbReference type="Proteomes" id="UP000248887">
    <property type="component" value="Unassembled WGS sequence"/>
</dbReference>
<organism evidence="1 2">
    <name type="scientific">Ancylobacter novellus</name>
    <name type="common">Thiobacillus novellus</name>
    <dbReference type="NCBI Taxonomy" id="921"/>
    <lineage>
        <taxon>Bacteria</taxon>
        <taxon>Pseudomonadati</taxon>
        <taxon>Pseudomonadota</taxon>
        <taxon>Alphaproteobacteria</taxon>
        <taxon>Hyphomicrobiales</taxon>
        <taxon>Xanthobacteraceae</taxon>
        <taxon>Ancylobacter</taxon>
    </lineage>
</organism>
<sequence length="240" mass="27223">MTDIWSRLLGRRNRARHIEPNLKAFARKVHSQFDEDGIIEKLAACLGIERGTFFEFGIGPAWNTPPEAGLEGNFVLLREKGWSGVFLDGNEHPPQLGVSREFITPLNINHLYAKYHLPDDLDFMSIDIDGQELWVWLALIARPKVVIVEYNGSVPADQSVSIPFDVDHVWDGTRYHGASLKALDKVAKAKFYTLVFANGVNAFFVRDDLVANKGDFRYDDLYAAYPGHPEDPQNRPWVQI</sequence>